<evidence type="ECO:0000256" key="1">
    <source>
        <dbReference type="ARBA" id="ARBA00004275"/>
    </source>
</evidence>
<evidence type="ECO:0000256" key="9">
    <source>
        <dbReference type="ARBA" id="ARBA00032316"/>
    </source>
</evidence>
<evidence type="ECO:0000256" key="8">
    <source>
        <dbReference type="ARBA" id="ARBA00023157"/>
    </source>
</evidence>
<comment type="subcellular location">
    <subcellularLocation>
        <location evidence="1">Peroxisome</location>
    </subcellularLocation>
</comment>
<dbReference type="CDD" id="cd00829">
    <property type="entry name" value="SCP-x_thiolase"/>
    <property type="match status" value="1"/>
</dbReference>
<evidence type="ECO:0000256" key="6">
    <source>
        <dbReference type="ARBA" id="ARBA00023121"/>
    </source>
</evidence>
<dbReference type="SMART" id="SM01039">
    <property type="entry name" value="BRICHOS"/>
    <property type="match status" value="1"/>
</dbReference>
<dbReference type="Pfam" id="PF22691">
    <property type="entry name" value="Thiolase_C_1"/>
    <property type="match status" value="1"/>
</dbReference>
<keyword evidence="4" id="KW-0808">Transferase</keyword>
<keyword evidence="12" id="KW-1185">Reference proteome</keyword>
<dbReference type="Proteomes" id="UP000324222">
    <property type="component" value="Unassembled WGS sequence"/>
</dbReference>
<dbReference type="EMBL" id="VSRR010000447">
    <property type="protein sequence ID" value="MPC15688.1"/>
    <property type="molecule type" value="Genomic_DNA"/>
</dbReference>
<dbReference type="InterPro" id="IPR020616">
    <property type="entry name" value="Thiolase_N"/>
</dbReference>
<dbReference type="OrthoDB" id="9982095at2759"/>
<dbReference type="PANTHER" id="PTHR42870:SF1">
    <property type="entry name" value="NON-SPECIFIC LIPID-TRANSFER PROTEIN-LIKE 2"/>
    <property type="match status" value="1"/>
</dbReference>
<dbReference type="Gene3D" id="3.40.47.10">
    <property type="match status" value="1"/>
</dbReference>
<dbReference type="GO" id="GO:0008289">
    <property type="term" value="F:lipid binding"/>
    <property type="evidence" value="ECO:0007669"/>
    <property type="project" value="UniProtKB-KW"/>
</dbReference>
<name>A0A5B7D2H9_PORTR</name>
<dbReference type="InterPro" id="IPR020615">
    <property type="entry name" value="Thiolase_acyl_enz_int_AS"/>
</dbReference>
<evidence type="ECO:0000256" key="4">
    <source>
        <dbReference type="ARBA" id="ARBA00022679"/>
    </source>
</evidence>
<keyword evidence="3" id="KW-0813">Transport</keyword>
<feature type="domain" description="BRICHOS" evidence="10">
    <location>
        <begin position="1"/>
        <end position="95"/>
    </location>
</feature>
<dbReference type="NCBIfam" id="NF006102">
    <property type="entry name" value="PRK08256.1"/>
    <property type="match status" value="1"/>
</dbReference>
<dbReference type="GO" id="GO:0005777">
    <property type="term" value="C:peroxisome"/>
    <property type="evidence" value="ECO:0007669"/>
    <property type="project" value="UniProtKB-SubCell"/>
</dbReference>
<keyword evidence="8" id="KW-1015">Disulfide bond</keyword>
<evidence type="ECO:0000256" key="3">
    <source>
        <dbReference type="ARBA" id="ARBA00022448"/>
    </source>
</evidence>
<dbReference type="InterPro" id="IPR020613">
    <property type="entry name" value="Thiolase_CS"/>
</dbReference>
<evidence type="ECO:0000313" key="12">
    <source>
        <dbReference type="Proteomes" id="UP000324222"/>
    </source>
</evidence>
<proteinExistence type="predicted"/>
<dbReference type="PROSITE" id="PS00737">
    <property type="entry name" value="THIOLASE_2"/>
    <property type="match status" value="1"/>
</dbReference>
<protein>
    <recommendedName>
        <fullName evidence="2">propanoyl-CoA C-acyltransferase</fullName>
        <ecNumber evidence="2">2.3.1.176</ecNumber>
    </recommendedName>
    <alternativeName>
        <fullName evidence="9">Propanoyl-CoA C-acyltransferase</fullName>
    </alternativeName>
</protein>
<dbReference type="Pfam" id="PF04089">
    <property type="entry name" value="BRICHOS"/>
    <property type="match status" value="1"/>
</dbReference>
<evidence type="ECO:0000256" key="2">
    <source>
        <dbReference type="ARBA" id="ARBA00012352"/>
    </source>
</evidence>
<dbReference type="PANTHER" id="PTHR42870">
    <property type="entry name" value="ACETYL-COA C-ACETYLTRANSFERASE"/>
    <property type="match status" value="1"/>
</dbReference>
<dbReference type="GO" id="GO:0016747">
    <property type="term" value="F:acyltransferase activity, transferring groups other than amino-acyl groups"/>
    <property type="evidence" value="ECO:0007669"/>
    <property type="project" value="InterPro"/>
</dbReference>
<sequence>MRFITTPTPSVLTQNKTGIIDFNSRRCYVMPLDRTHILSPRSVRDLIRKMWMGYYTVDTQVVRETMRVVEPPIEDYQPLGMYITKSCASYPTYKLERLYIHALTSLLFLSHSYVQLSPHFTSLLFQSHTASCTHNSPHSLTSFPTDMKKRSVDLIGDEREEKCGFGFLAECREIVFGFVESIEEDIAINDTLLMEGRAIASGKRKMTMLFMLLTHAAFCTVCQYFQEPVKHYNRDLQFEKPGRRQDFSYPAMVKEAVGKALKDAKVPYNKVEQATVGYVYGDSTCGQRALYEVGMTGIPIYNVNNNCSTGSTALYMARNLIQGGLAKCVLALGFEKMERGSLTSKYNDRENPIEKHVMALSEVAELEAAPMAPQLFGNAGVEHMKKYGTTPLHLAKIAHKNHRHSTNNPYSQFQEEYSLDQIINSPKVAGPLTKLQCCPTSDGAGAAVLASEDFVIAHGLQDQAVEIVAMEMTTDFDSTFSDQSAMKIVGYDMTKAAANRVFTTAGLAPRDVDVVELHDCFSANELITYEALGLCGEGEAGHFIDSGNNTYGGKHVVNPSGGLISKGHPLGATGVGYPKA</sequence>
<accession>A0A5B7D2H9</accession>
<evidence type="ECO:0000313" key="11">
    <source>
        <dbReference type="EMBL" id="MPC15688.1"/>
    </source>
</evidence>
<dbReference type="InterPro" id="IPR007084">
    <property type="entry name" value="BRICHOS_dom"/>
</dbReference>
<dbReference type="EC" id="2.3.1.176" evidence="2"/>
<dbReference type="AlphaFoldDB" id="A0A5B7D2H9"/>
<dbReference type="SUPFAM" id="SSF53901">
    <property type="entry name" value="Thiolase-like"/>
    <property type="match status" value="2"/>
</dbReference>
<organism evidence="11 12">
    <name type="scientific">Portunus trituberculatus</name>
    <name type="common">Swimming crab</name>
    <name type="synonym">Neptunus trituberculatus</name>
    <dbReference type="NCBI Taxonomy" id="210409"/>
    <lineage>
        <taxon>Eukaryota</taxon>
        <taxon>Metazoa</taxon>
        <taxon>Ecdysozoa</taxon>
        <taxon>Arthropoda</taxon>
        <taxon>Crustacea</taxon>
        <taxon>Multicrustacea</taxon>
        <taxon>Malacostraca</taxon>
        <taxon>Eumalacostraca</taxon>
        <taxon>Eucarida</taxon>
        <taxon>Decapoda</taxon>
        <taxon>Pleocyemata</taxon>
        <taxon>Brachyura</taxon>
        <taxon>Eubrachyura</taxon>
        <taxon>Portunoidea</taxon>
        <taxon>Portunidae</taxon>
        <taxon>Portuninae</taxon>
        <taxon>Portunus</taxon>
    </lineage>
</organism>
<comment type="caution">
    <text evidence="11">The sequence shown here is derived from an EMBL/GenBank/DDBJ whole genome shotgun (WGS) entry which is preliminary data.</text>
</comment>
<dbReference type="InterPro" id="IPR055140">
    <property type="entry name" value="Thiolase_C_2"/>
</dbReference>
<dbReference type="InterPro" id="IPR016039">
    <property type="entry name" value="Thiolase-like"/>
</dbReference>
<reference evidence="11 12" key="1">
    <citation type="submission" date="2019-05" db="EMBL/GenBank/DDBJ databases">
        <title>Another draft genome of Portunus trituberculatus and its Hox gene families provides insights of decapod evolution.</title>
        <authorList>
            <person name="Jeong J.-H."/>
            <person name="Song I."/>
            <person name="Kim S."/>
            <person name="Choi T."/>
            <person name="Kim D."/>
            <person name="Ryu S."/>
            <person name="Kim W."/>
        </authorList>
    </citation>
    <scope>NUCLEOTIDE SEQUENCE [LARGE SCALE GENOMIC DNA]</scope>
    <source>
        <tissue evidence="11">Muscle</tissue>
    </source>
</reference>
<keyword evidence="6" id="KW-0446">Lipid-binding</keyword>
<dbReference type="PROSITE" id="PS50869">
    <property type="entry name" value="BRICHOS"/>
    <property type="match status" value="1"/>
</dbReference>
<dbReference type="PROSITE" id="PS00098">
    <property type="entry name" value="THIOLASE_1"/>
    <property type="match status" value="1"/>
</dbReference>
<gene>
    <name evidence="11" type="primary">SCP2_0</name>
    <name evidence="11" type="ORF">E2C01_008487</name>
</gene>
<evidence type="ECO:0000256" key="7">
    <source>
        <dbReference type="ARBA" id="ARBA00023140"/>
    </source>
</evidence>
<evidence type="ECO:0000259" key="10">
    <source>
        <dbReference type="PROSITE" id="PS50869"/>
    </source>
</evidence>
<keyword evidence="7" id="KW-0576">Peroxisome</keyword>
<keyword evidence="5" id="KW-0445">Lipid transport</keyword>
<evidence type="ECO:0000256" key="5">
    <source>
        <dbReference type="ARBA" id="ARBA00023055"/>
    </source>
</evidence>
<dbReference type="Pfam" id="PF00108">
    <property type="entry name" value="Thiolase_N"/>
    <property type="match status" value="1"/>
</dbReference>
<dbReference type="GO" id="GO:0006869">
    <property type="term" value="P:lipid transport"/>
    <property type="evidence" value="ECO:0007669"/>
    <property type="project" value="UniProtKB-KW"/>
</dbReference>